<organism evidence="1 2">
    <name type="scientific">Aliidiomarina shirensis</name>
    <dbReference type="NCBI Taxonomy" id="1048642"/>
    <lineage>
        <taxon>Bacteria</taxon>
        <taxon>Pseudomonadati</taxon>
        <taxon>Pseudomonadota</taxon>
        <taxon>Gammaproteobacteria</taxon>
        <taxon>Alteromonadales</taxon>
        <taxon>Idiomarinaceae</taxon>
        <taxon>Aliidiomarina</taxon>
    </lineage>
</organism>
<sequence>MNNDEKQILMLTYKADIDGRAVTIKQLWNPNSDNTREHLAEAVMRSSNGFIKLHLAKTCGM</sequence>
<name>A0A432WWJ4_9GAMM</name>
<dbReference type="RefSeq" id="WP_126805361.1">
    <property type="nucleotide sequence ID" value="NZ_PIPP01000001.1"/>
</dbReference>
<gene>
    <name evidence="1" type="ORF">CWE13_00330</name>
</gene>
<dbReference type="EMBL" id="PIPP01000001">
    <property type="protein sequence ID" value="RUO38135.1"/>
    <property type="molecule type" value="Genomic_DNA"/>
</dbReference>
<comment type="caution">
    <text evidence="1">The sequence shown here is derived from an EMBL/GenBank/DDBJ whole genome shotgun (WGS) entry which is preliminary data.</text>
</comment>
<evidence type="ECO:0000313" key="1">
    <source>
        <dbReference type="EMBL" id="RUO38135.1"/>
    </source>
</evidence>
<accession>A0A432WWJ4</accession>
<evidence type="ECO:0000313" key="2">
    <source>
        <dbReference type="Proteomes" id="UP000286934"/>
    </source>
</evidence>
<dbReference type="Proteomes" id="UP000286934">
    <property type="component" value="Unassembled WGS sequence"/>
</dbReference>
<reference evidence="2" key="1">
    <citation type="journal article" date="2018" name="Front. Microbiol.">
        <title>Genome-Based Analysis Reveals the Taxonomy and Diversity of the Family Idiomarinaceae.</title>
        <authorList>
            <person name="Liu Y."/>
            <person name="Lai Q."/>
            <person name="Shao Z."/>
        </authorList>
    </citation>
    <scope>NUCLEOTIDE SEQUENCE [LARGE SCALE GENOMIC DNA]</scope>
    <source>
        <strain evidence="2">AIS</strain>
    </source>
</reference>
<dbReference type="AlphaFoldDB" id="A0A432WWJ4"/>
<keyword evidence="2" id="KW-1185">Reference proteome</keyword>
<proteinExistence type="predicted"/>
<protein>
    <submittedName>
        <fullName evidence="1">Uncharacterized protein</fullName>
    </submittedName>
</protein>